<comment type="caution">
    <text evidence="1">The sequence shown here is derived from an EMBL/GenBank/DDBJ whole genome shotgun (WGS) entry which is preliminary data.</text>
</comment>
<sequence>MQYQNPDIESSFQKNDIGRTLYDLVLKEKPKIIIEWGTLYGYSTVAMAMALDELGSGHIVGYDLFEDYKYKHSTMEQTQANIDRYGVSKYVTLKKGDFDIWIQNPEPFDLLHVDISNKGDTIALLYDAVKDRVATGATVIFEGGAPGERDEIEWMKKYGLKKISDSGVPYKVIDERFPSLSQLI</sequence>
<dbReference type="InterPro" id="IPR029063">
    <property type="entry name" value="SAM-dependent_MTases_sf"/>
</dbReference>
<dbReference type="Gene3D" id="3.40.50.150">
    <property type="entry name" value="Vaccinia Virus protein VP39"/>
    <property type="match status" value="1"/>
</dbReference>
<dbReference type="PANTHER" id="PTHR43167:SF1">
    <property type="entry name" value="PUTATIVE (AFU_ORTHOLOGUE AFUA_6G01830)-RELATED"/>
    <property type="match status" value="1"/>
</dbReference>
<evidence type="ECO:0000313" key="1">
    <source>
        <dbReference type="EMBL" id="OGC88927.1"/>
    </source>
</evidence>
<evidence type="ECO:0000313" key="2">
    <source>
        <dbReference type="Proteomes" id="UP000176568"/>
    </source>
</evidence>
<dbReference type="STRING" id="1797247.A2419_01020"/>
<dbReference type="Proteomes" id="UP000176568">
    <property type="component" value="Unassembled WGS sequence"/>
</dbReference>
<dbReference type="EMBL" id="MEXB01000001">
    <property type="protein sequence ID" value="OGC88927.1"/>
    <property type="molecule type" value="Genomic_DNA"/>
</dbReference>
<proteinExistence type="predicted"/>
<evidence type="ECO:0008006" key="3">
    <source>
        <dbReference type="Google" id="ProtNLM"/>
    </source>
</evidence>
<dbReference type="PANTHER" id="PTHR43167">
    <property type="entry name" value="PUTATIVE (AFU_ORTHOLOGUE AFUA_6G01830)-RELATED"/>
    <property type="match status" value="1"/>
</dbReference>
<reference evidence="1 2" key="1">
    <citation type="journal article" date="2016" name="Nat. Commun.">
        <title>Thousands of microbial genomes shed light on interconnected biogeochemical processes in an aquifer system.</title>
        <authorList>
            <person name="Anantharaman K."/>
            <person name="Brown C.T."/>
            <person name="Hug L.A."/>
            <person name="Sharon I."/>
            <person name="Castelle C.J."/>
            <person name="Probst A.J."/>
            <person name="Thomas B.C."/>
            <person name="Singh A."/>
            <person name="Wilkins M.J."/>
            <person name="Karaoz U."/>
            <person name="Brodie E.L."/>
            <person name="Williams K.H."/>
            <person name="Hubbard S.S."/>
            <person name="Banfield J.F."/>
        </authorList>
    </citation>
    <scope>NUCLEOTIDE SEQUENCE [LARGE SCALE GENOMIC DNA]</scope>
</reference>
<protein>
    <recommendedName>
        <fullName evidence="3">Methyltransferase</fullName>
    </recommendedName>
</protein>
<dbReference type="Pfam" id="PF13578">
    <property type="entry name" value="Methyltransf_24"/>
    <property type="match status" value="1"/>
</dbReference>
<dbReference type="SUPFAM" id="SSF53335">
    <property type="entry name" value="S-adenosyl-L-methionine-dependent methyltransferases"/>
    <property type="match status" value="1"/>
</dbReference>
<accession>A0A1F4Y4K8</accession>
<dbReference type="AlphaFoldDB" id="A0A1F4Y4K8"/>
<name>A0A1F4Y4K8_9BACT</name>
<organism evidence="1 2">
    <name type="scientific">Candidatus Adlerbacteria bacterium RIFOXYC1_FULL_48_26</name>
    <dbReference type="NCBI Taxonomy" id="1797247"/>
    <lineage>
        <taxon>Bacteria</taxon>
        <taxon>Candidatus Adleribacteriota</taxon>
    </lineage>
</organism>
<gene>
    <name evidence="1" type="ORF">A2419_01020</name>
</gene>